<feature type="signal peptide" evidence="9">
    <location>
        <begin position="1"/>
        <end position="26"/>
    </location>
</feature>
<accession>A0A1T4QMH0</accession>
<keyword evidence="6 9" id="KW-0408">Iron</keyword>
<dbReference type="FunFam" id="1.10.8.640:FF:000001">
    <property type="entry name" value="Cytochrome c-type biogenesis protein"/>
    <property type="match status" value="1"/>
</dbReference>
<comment type="similarity">
    <text evidence="1 9">Belongs to the CcmH/CycL/Ccl2/NrfF family.</text>
</comment>
<name>A0A1T4QMH0_9HYPH</name>
<dbReference type="OrthoDB" id="9804975at2"/>
<evidence type="ECO:0000256" key="8">
    <source>
        <dbReference type="ARBA" id="ARBA00060491"/>
    </source>
</evidence>
<dbReference type="EMBL" id="FUWJ01000003">
    <property type="protein sequence ID" value="SKA04963.1"/>
    <property type="molecule type" value="Genomic_DNA"/>
</dbReference>
<keyword evidence="12" id="KW-1185">Reference proteome</keyword>
<reference evidence="12" key="1">
    <citation type="submission" date="2017-02" db="EMBL/GenBank/DDBJ databases">
        <authorList>
            <person name="Varghese N."/>
            <person name="Submissions S."/>
        </authorList>
    </citation>
    <scope>NUCLEOTIDE SEQUENCE [LARGE SCALE GENOMIC DNA]</scope>
    <source>
        <strain evidence="12">ATCC 27094</strain>
    </source>
</reference>
<evidence type="ECO:0000256" key="7">
    <source>
        <dbReference type="ARBA" id="ARBA00037230"/>
    </source>
</evidence>
<keyword evidence="3 9" id="KW-0479">Metal-binding</keyword>
<comment type="subcellular location">
    <subcellularLocation>
        <location evidence="8">Membrane</location>
        <topology evidence="8">Single-pass membrane protein</topology>
        <orientation evidence="8">Periplasmic side</orientation>
    </subcellularLocation>
</comment>
<gene>
    <name evidence="11" type="ORF">SAMN02745126_03323</name>
</gene>
<dbReference type="InterPro" id="IPR038297">
    <property type="entry name" value="CcmH/CycL/NrfF/Ccl2_sf"/>
</dbReference>
<dbReference type="CDD" id="cd16378">
    <property type="entry name" value="CcmH_N"/>
    <property type="match status" value="1"/>
</dbReference>
<dbReference type="Pfam" id="PF03918">
    <property type="entry name" value="CcmH"/>
    <property type="match status" value="1"/>
</dbReference>
<dbReference type="STRING" id="225324.SAMN02745126_03323"/>
<feature type="chain" id="PRO_5011835216" description="Cytochrome c-type biogenesis protein" evidence="9">
    <location>
        <begin position="27"/>
        <end position="169"/>
    </location>
</feature>
<dbReference type="GO" id="GO:0005886">
    <property type="term" value="C:plasma membrane"/>
    <property type="evidence" value="ECO:0007669"/>
    <property type="project" value="TreeGrafter"/>
</dbReference>
<evidence type="ECO:0000256" key="5">
    <source>
        <dbReference type="ARBA" id="ARBA00022748"/>
    </source>
</evidence>
<evidence type="ECO:0000256" key="3">
    <source>
        <dbReference type="ARBA" id="ARBA00022723"/>
    </source>
</evidence>
<keyword evidence="9" id="KW-1133">Transmembrane helix</keyword>
<dbReference type="PANTHER" id="PTHR47870">
    <property type="entry name" value="CYTOCHROME C-TYPE BIOGENESIS PROTEIN CCMH"/>
    <property type="match status" value="1"/>
</dbReference>
<proteinExistence type="inferred from homology"/>
<dbReference type="InterPro" id="IPR051263">
    <property type="entry name" value="C-type_cytochrome_biogenesis"/>
</dbReference>
<feature type="transmembrane region" description="Helical" evidence="9">
    <location>
        <begin position="110"/>
        <end position="128"/>
    </location>
</feature>
<dbReference type="AlphaFoldDB" id="A0A1T4QMH0"/>
<dbReference type="InterPro" id="IPR005616">
    <property type="entry name" value="CcmH/CycL/Ccl2/NrfF_N"/>
</dbReference>
<evidence type="ECO:0000256" key="9">
    <source>
        <dbReference type="RuleBase" id="RU364112"/>
    </source>
</evidence>
<dbReference type="Proteomes" id="UP000190092">
    <property type="component" value="Unassembled WGS sequence"/>
</dbReference>
<evidence type="ECO:0000256" key="6">
    <source>
        <dbReference type="ARBA" id="ARBA00023004"/>
    </source>
</evidence>
<comment type="function">
    <text evidence="7">Required for the biogenesis of c-type cytochromes. Possible subunit of a heme lyase.</text>
</comment>
<evidence type="ECO:0000256" key="2">
    <source>
        <dbReference type="ARBA" id="ARBA00022617"/>
    </source>
</evidence>
<dbReference type="Gene3D" id="1.10.8.640">
    <property type="entry name" value="Cytochrome C biogenesis protein"/>
    <property type="match status" value="1"/>
</dbReference>
<evidence type="ECO:0000259" key="10">
    <source>
        <dbReference type="Pfam" id="PF03918"/>
    </source>
</evidence>
<keyword evidence="5" id="KW-0201">Cytochrome c-type biogenesis</keyword>
<keyword evidence="4 9" id="KW-0732">Signal</keyword>
<sequence length="169" mass="18666">MRLPRAFVGACLMLLLALPVLAPAFAVEPSEMLPDPALEARAREISRELRCVVCQNQSVDDSNAEVAHDIRRAVRERLVAGDSDSQVLDYMVARYGDYVLLKPPFRMRTLILWLGAPLVLLLGGLGIWRAALRRPPTAAPTPLSEEEKKKVEALLDSKEGVIPSEARDL</sequence>
<dbReference type="GO" id="GO:0046872">
    <property type="term" value="F:metal ion binding"/>
    <property type="evidence" value="ECO:0007669"/>
    <property type="project" value="UniProtKB-KW"/>
</dbReference>
<dbReference type="PANTHER" id="PTHR47870:SF1">
    <property type="entry name" value="CYTOCHROME C-TYPE BIOGENESIS PROTEIN CCMH"/>
    <property type="match status" value="1"/>
</dbReference>
<evidence type="ECO:0000313" key="11">
    <source>
        <dbReference type="EMBL" id="SKA04963.1"/>
    </source>
</evidence>
<keyword evidence="9" id="KW-0812">Transmembrane</keyword>
<evidence type="ECO:0000256" key="1">
    <source>
        <dbReference type="ARBA" id="ARBA00010342"/>
    </source>
</evidence>
<evidence type="ECO:0000313" key="12">
    <source>
        <dbReference type="Proteomes" id="UP000190092"/>
    </source>
</evidence>
<organism evidence="11 12">
    <name type="scientific">Enhydrobacter aerosaccus</name>
    <dbReference type="NCBI Taxonomy" id="225324"/>
    <lineage>
        <taxon>Bacteria</taxon>
        <taxon>Pseudomonadati</taxon>
        <taxon>Pseudomonadota</taxon>
        <taxon>Alphaproteobacteria</taxon>
        <taxon>Hyphomicrobiales</taxon>
        <taxon>Enhydrobacter</taxon>
    </lineage>
</organism>
<feature type="domain" description="CcmH/CycL/Ccl2/NrfF N-terminal" evidence="10">
    <location>
        <begin position="15"/>
        <end position="155"/>
    </location>
</feature>
<protein>
    <recommendedName>
        <fullName evidence="9">Cytochrome c-type biogenesis protein</fullName>
    </recommendedName>
</protein>
<keyword evidence="9" id="KW-0472">Membrane</keyword>
<keyword evidence="2 9" id="KW-0349">Heme</keyword>
<dbReference type="GO" id="GO:0017004">
    <property type="term" value="P:cytochrome complex assembly"/>
    <property type="evidence" value="ECO:0007669"/>
    <property type="project" value="UniProtKB-KW"/>
</dbReference>
<evidence type="ECO:0000256" key="4">
    <source>
        <dbReference type="ARBA" id="ARBA00022729"/>
    </source>
</evidence>